<dbReference type="InParanoid" id="A8Q625"/>
<organism evidence="2 3">
    <name type="scientific">Malassezia globosa (strain ATCC MYA-4612 / CBS 7966)</name>
    <name type="common">Dandruff-associated fungus</name>
    <dbReference type="NCBI Taxonomy" id="425265"/>
    <lineage>
        <taxon>Eukaryota</taxon>
        <taxon>Fungi</taxon>
        <taxon>Dikarya</taxon>
        <taxon>Basidiomycota</taxon>
        <taxon>Ustilaginomycotina</taxon>
        <taxon>Malasseziomycetes</taxon>
        <taxon>Malasseziales</taxon>
        <taxon>Malasseziaceae</taxon>
        <taxon>Malassezia</taxon>
    </lineage>
</organism>
<name>A8Q625_MALGO</name>
<dbReference type="FunCoup" id="A8Q625">
    <property type="interactions" value="636"/>
</dbReference>
<evidence type="ECO:0000313" key="2">
    <source>
        <dbReference type="EMBL" id="EDP42644.1"/>
    </source>
</evidence>
<dbReference type="CDD" id="cd16653">
    <property type="entry name" value="RING-like_Rtf2"/>
    <property type="match status" value="1"/>
</dbReference>
<dbReference type="PANTHER" id="PTHR12775:SF0">
    <property type="entry name" value="REPLICATION TERMINATION FACTOR 2"/>
    <property type="match status" value="1"/>
</dbReference>
<comment type="caution">
    <text evidence="2">The sequence shown here is derived from an EMBL/GenBank/DDBJ whole genome shotgun (WGS) entry which is preliminary data.</text>
</comment>
<dbReference type="STRING" id="425265.A8Q625"/>
<dbReference type="PANTHER" id="PTHR12775">
    <property type="entry name" value="PROTEIN C20ORF43 HOMOLOG"/>
    <property type="match status" value="1"/>
</dbReference>
<dbReference type="InterPro" id="IPR006735">
    <property type="entry name" value="Rtf2"/>
</dbReference>
<dbReference type="OMA" id="PIACCRI"/>
<dbReference type="InterPro" id="IPR027799">
    <property type="entry name" value="Rtf2_RING-finger"/>
</dbReference>
<sequence>MIDRLGQLYNKDALLEYLIRRATNDDTESENSVARHVRNLKVRQQSSRRTCGSHSRTIAPPTQDVREVKLYKNPVQESELGEALYFPYACPLTQRVMNGKHKFLCLWPCGCVLSENGLRETCFPGKVKRDDTGPKECPQCMKPFQPETLLSEIPSIEADIVWLYPSADTVDSLREQLLAAARNKRKTKRLDSNTAKRARAVVVKDMQPGLQRDAPGTYAVQQVRAAQSKARENAHTA</sequence>
<dbReference type="RefSeq" id="XP_001729858.1">
    <property type="nucleotide sequence ID" value="XM_001729806.1"/>
</dbReference>
<dbReference type="VEuPathDB" id="FungiDB:MGL_2844"/>
<dbReference type="OrthoDB" id="247013at2759"/>
<keyword evidence="3" id="KW-1185">Reference proteome</keyword>
<dbReference type="Proteomes" id="UP000008837">
    <property type="component" value="Unassembled WGS sequence"/>
</dbReference>
<dbReference type="Pfam" id="PF04641">
    <property type="entry name" value="Rtf2"/>
    <property type="match status" value="1"/>
</dbReference>
<dbReference type="GO" id="GO:0006274">
    <property type="term" value="P:DNA replication termination"/>
    <property type="evidence" value="ECO:0007669"/>
    <property type="project" value="TreeGrafter"/>
</dbReference>
<proteinExistence type="inferred from homology"/>
<comment type="similarity">
    <text evidence="1">Belongs to the rtf2 family.</text>
</comment>
<dbReference type="KEGG" id="mgl:MGL_2844"/>
<evidence type="ECO:0000313" key="3">
    <source>
        <dbReference type="Proteomes" id="UP000008837"/>
    </source>
</evidence>
<dbReference type="GO" id="GO:0005634">
    <property type="term" value="C:nucleus"/>
    <property type="evidence" value="ECO:0007669"/>
    <property type="project" value="TreeGrafter"/>
</dbReference>
<reference evidence="2 3" key="1">
    <citation type="journal article" date="2007" name="Proc. Natl. Acad. Sci. U.S.A.">
        <title>Dandruff-associated Malassezia genomes reveal convergent and divergent virulence traits shared with plant and human fungal pathogens.</title>
        <authorList>
            <person name="Xu J."/>
            <person name="Saunders C.W."/>
            <person name="Hu P."/>
            <person name="Grant R.A."/>
            <person name="Boekhout T."/>
            <person name="Kuramae E.E."/>
            <person name="Kronstad J.W."/>
            <person name="Deangelis Y.M."/>
            <person name="Reeder N.L."/>
            <person name="Johnstone K.R."/>
            <person name="Leland M."/>
            <person name="Fieno A.M."/>
            <person name="Begley W.M."/>
            <person name="Sun Y."/>
            <person name="Lacey M.P."/>
            <person name="Chaudhary T."/>
            <person name="Keough T."/>
            <person name="Chu L."/>
            <person name="Sears R."/>
            <person name="Yuan B."/>
            <person name="Dawson T.L.Jr."/>
        </authorList>
    </citation>
    <scope>NUCLEOTIDE SEQUENCE [LARGE SCALE GENOMIC DNA]</scope>
    <source>
        <strain evidence="3">ATCC MYA-4612 / CBS 7966</strain>
    </source>
</reference>
<accession>A8Q625</accession>
<dbReference type="EMBL" id="AAYY01000010">
    <property type="protein sequence ID" value="EDP42644.1"/>
    <property type="molecule type" value="Genomic_DNA"/>
</dbReference>
<protein>
    <submittedName>
        <fullName evidence="2">Uncharacterized protein</fullName>
    </submittedName>
</protein>
<evidence type="ECO:0000256" key="1">
    <source>
        <dbReference type="ARBA" id="ARBA00009885"/>
    </source>
</evidence>
<dbReference type="GeneID" id="5854165"/>
<gene>
    <name evidence="2" type="ORF">MGL_2844</name>
</gene>
<dbReference type="AlphaFoldDB" id="A8Q625"/>